<dbReference type="Proteomes" id="UP000652761">
    <property type="component" value="Unassembled WGS sequence"/>
</dbReference>
<feature type="compositionally biased region" description="Polar residues" evidence="1">
    <location>
        <begin position="1"/>
        <end position="14"/>
    </location>
</feature>
<accession>A0A843W326</accession>
<protein>
    <submittedName>
        <fullName evidence="2">Uncharacterized protein</fullName>
    </submittedName>
</protein>
<gene>
    <name evidence="2" type="ORF">Taro_035188</name>
</gene>
<name>A0A843W326_COLES</name>
<evidence type="ECO:0000313" key="2">
    <source>
        <dbReference type="EMBL" id="MQM02426.1"/>
    </source>
</evidence>
<dbReference type="EMBL" id="NMUH01002852">
    <property type="protein sequence ID" value="MQM02426.1"/>
    <property type="molecule type" value="Genomic_DNA"/>
</dbReference>
<proteinExistence type="predicted"/>
<feature type="region of interest" description="Disordered" evidence="1">
    <location>
        <begin position="52"/>
        <end position="72"/>
    </location>
</feature>
<organism evidence="2 3">
    <name type="scientific">Colocasia esculenta</name>
    <name type="common">Wild taro</name>
    <name type="synonym">Arum esculentum</name>
    <dbReference type="NCBI Taxonomy" id="4460"/>
    <lineage>
        <taxon>Eukaryota</taxon>
        <taxon>Viridiplantae</taxon>
        <taxon>Streptophyta</taxon>
        <taxon>Embryophyta</taxon>
        <taxon>Tracheophyta</taxon>
        <taxon>Spermatophyta</taxon>
        <taxon>Magnoliopsida</taxon>
        <taxon>Liliopsida</taxon>
        <taxon>Araceae</taxon>
        <taxon>Aroideae</taxon>
        <taxon>Colocasieae</taxon>
        <taxon>Colocasia</taxon>
    </lineage>
</organism>
<sequence length="72" mass="7843">MDSSSTPQRQQVEVKSSMKRNSLFREYTTGKISLWRIGFPLLGAWMAESGRVAGSAPADPDPESGQSRPDSA</sequence>
<evidence type="ECO:0000313" key="3">
    <source>
        <dbReference type="Proteomes" id="UP000652761"/>
    </source>
</evidence>
<feature type="region of interest" description="Disordered" evidence="1">
    <location>
        <begin position="1"/>
        <end position="20"/>
    </location>
</feature>
<reference evidence="2" key="1">
    <citation type="submission" date="2017-07" db="EMBL/GenBank/DDBJ databases">
        <title>Taro Niue Genome Assembly and Annotation.</title>
        <authorList>
            <person name="Atibalentja N."/>
            <person name="Keating K."/>
            <person name="Fields C.J."/>
        </authorList>
    </citation>
    <scope>NUCLEOTIDE SEQUENCE</scope>
    <source>
        <strain evidence="2">Niue_2</strain>
        <tissue evidence="2">Leaf</tissue>
    </source>
</reference>
<keyword evidence="3" id="KW-1185">Reference proteome</keyword>
<dbReference type="AlphaFoldDB" id="A0A843W326"/>
<evidence type="ECO:0000256" key="1">
    <source>
        <dbReference type="SAM" id="MobiDB-lite"/>
    </source>
</evidence>
<comment type="caution">
    <text evidence="2">The sequence shown here is derived from an EMBL/GenBank/DDBJ whole genome shotgun (WGS) entry which is preliminary data.</text>
</comment>
<dbReference type="OrthoDB" id="420195at2759"/>